<sequence length="89" mass="10450">MQIVHRFLDDKSELYDMRLRCSYSCSAERMLKLSLLATFSTIVLWMLGYLAENKGLHLRNQANSIKSRWAISYLTLAKNILRHFSLILK</sequence>
<dbReference type="KEGG" id="esa:ESA_01803"/>
<dbReference type="EMBL" id="CP000783">
    <property type="protein sequence ID" value="ABU77057.1"/>
    <property type="molecule type" value="Genomic_DNA"/>
</dbReference>
<dbReference type="HOGENOM" id="CLU_127562_1_0_6"/>
<keyword evidence="1" id="KW-0472">Membrane</keyword>
<evidence type="ECO:0000313" key="3">
    <source>
        <dbReference type="Proteomes" id="UP000000260"/>
    </source>
</evidence>
<reference evidence="2 3" key="1">
    <citation type="journal article" date="2010" name="PLoS ONE">
        <title>Genome sequence of Cronobacter sakazakii BAA-894 and comparative genomic hybridization analysis with other Cronobacter species.</title>
        <authorList>
            <person name="Kucerova E."/>
            <person name="Clifton S.W."/>
            <person name="Xia X.Q."/>
            <person name="Long F."/>
            <person name="Porwollik S."/>
            <person name="Fulton L."/>
            <person name="Fronick C."/>
            <person name="Minx P."/>
            <person name="Kyung K."/>
            <person name="Warren W."/>
            <person name="Fulton R."/>
            <person name="Feng D."/>
            <person name="Wollam A."/>
            <person name="Shah N."/>
            <person name="Bhonagiri V."/>
            <person name="Nash W.E."/>
            <person name="Hallsworth-Pepin K."/>
            <person name="Wilson R.K."/>
            <person name="McClelland M."/>
            <person name="Forsythe S.J."/>
        </authorList>
    </citation>
    <scope>NUCLEOTIDE SEQUENCE [LARGE SCALE GENOMIC DNA]</scope>
    <source>
        <strain evidence="2 3">ATCC BAA-894</strain>
    </source>
</reference>
<protein>
    <submittedName>
        <fullName evidence="2">Uncharacterized protein</fullName>
    </submittedName>
</protein>
<organism evidence="2 3">
    <name type="scientific">Cronobacter sakazakii (strain ATCC BAA-894)</name>
    <name type="common">Enterobacter sakazakii</name>
    <dbReference type="NCBI Taxonomy" id="290339"/>
    <lineage>
        <taxon>Bacteria</taxon>
        <taxon>Pseudomonadati</taxon>
        <taxon>Pseudomonadota</taxon>
        <taxon>Gammaproteobacteria</taxon>
        <taxon>Enterobacterales</taxon>
        <taxon>Enterobacteriaceae</taxon>
        <taxon>Cronobacter</taxon>
    </lineage>
</organism>
<name>A7MPU5_CROS8</name>
<dbReference type="Proteomes" id="UP000000260">
    <property type="component" value="Chromosome"/>
</dbReference>
<keyword evidence="3" id="KW-1185">Reference proteome</keyword>
<keyword evidence="1" id="KW-1133">Transmembrane helix</keyword>
<gene>
    <name evidence="2" type="ordered locus">ESA_01803</name>
</gene>
<evidence type="ECO:0000256" key="1">
    <source>
        <dbReference type="SAM" id="Phobius"/>
    </source>
</evidence>
<dbReference type="AlphaFoldDB" id="A7MPU5"/>
<keyword evidence="1" id="KW-0812">Transmembrane</keyword>
<feature type="transmembrane region" description="Helical" evidence="1">
    <location>
        <begin position="33"/>
        <end position="51"/>
    </location>
</feature>
<accession>A7MPU5</accession>
<evidence type="ECO:0000313" key="2">
    <source>
        <dbReference type="EMBL" id="ABU77057.1"/>
    </source>
</evidence>
<proteinExistence type="predicted"/>